<dbReference type="RefSeq" id="WP_183968900.1">
    <property type="nucleotide sequence ID" value="NZ_BAABEW010000012.1"/>
</dbReference>
<protein>
    <submittedName>
        <fullName evidence="3">Acyl-CoA synthetase (AMP-forming)/AMP-acid ligase II</fullName>
    </submittedName>
</protein>
<dbReference type="Pfam" id="PF13193">
    <property type="entry name" value="AMP-binding_C"/>
    <property type="match status" value="1"/>
</dbReference>
<dbReference type="InterPro" id="IPR020845">
    <property type="entry name" value="AMP-binding_CS"/>
</dbReference>
<dbReference type="InterPro" id="IPR000873">
    <property type="entry name" value="AMP-dep_synth/lig_dom"/>
</dbReference>
<dbReference type="InterPro" id="IPR042099">
    <property type="entry name" value="ANL_N_sf"/>
</dbReference>
<dbReference type="Gene3D" id="3.30.300.30">
    <property type="match status" value="1"/>
</dbReference>
<dbReference type="Pfam" id="PF00501">
    <property type="entry name" value="AMP-binding"/>
    <property type="match status" value="1"/>
</dbReference>
<reference evidence="3 4" key="1">
    <citation type="submission" date="2020-08" db="EMBL/GenBank/DDBJ databases">
        <title>Genomic Encyclopedia of Type Strains, Phase IV (KMG-IV): sequencing the most valuable type-strain genomes for metagenomic binning, comparative biology and taxonomic classification.</title>
        <authorList>
            <person name="Goeker M."/>
        </authorList>
    </citation>
    <scope>NUCLEOTIDE SEQUENCE [LARGE SCALE GENOMIC DNA]</scope>
    <source>
        <strain evidence="3 4">DSM 29781</strain>
    </source>
</reference>
<dbReference type="PROSITE" id="PS00455">
    <property type="entry name" value="AMP_BINDING"/>
    <property type="match status" value="1"/>
</dbReference>
<evidence type="ECO:0000259" key="2">
    <source>
        <dbReference type="Pfam" id="PF13193"/>
    </source>
</evidence>
<proteinExistence type="predicted"/>
<evidence type="ECO:0000259" key="1">
    <source>
        <dbReference type="Pfam" id="PF00501"/>
    </source>
</evidence>
<accession>A0A7W8M9C5</accession>
<dbReference type="EMBL" id="JACHGB010000005">
    <property type="protein sequence ID" value="MBB5272906.1"/>
    <property type="molecule type" value="Genomic_DNA"/>
</dbReference>
<dbReference type="PANTHER" id="PTHR43767:SF7">
    <property type="entry name" value="MEDIUM_LONG-CHAIN-FATTY-ACID--COA LIGASE FADD8"/>
    <property type="match status" value="1"/>
</dbReference>
<dbReference type="Gene3D" id="3.40.50.12780">
    <property type="entry name" value="N-terminal domain of ligase-like"/>
    <property type="match status" value="1"/>
</dbReference>
<feature type="domain" description="AMP-binding enzyme C-terminal" evidence="2">
    <location>
        <begin position="425"/>
        <end position="500"/>
    </location>
</feature>
<dbReference type="AlphaFoldDB" id="A0A7W8M9C5"/>
<evidence type="ECO:0000313" key="3">
    <source>
        <dbReference type="EMBL" id="MBB5272906.1"/>
    </source>
</evidence>
<dbReference type="PANTHER" id="PTHR43767">
    <property type="entry name" value="LONG-CHAIN-FATTY-ACID--COA LIGASE"/>
    <property type="match status" value="1"/>
</dbReference>
<feature type="domain" description="AMP-dependent synthetase/ligase" evidence="1">
    <location>
        <begin position="7"/>
        <end position="375"/>
    </location>
</feature>
<evidence type="ECO:0000313" key="4">
    <source>
        <dbReference type="Proteomes" id="UP000532440"/>
    </source>
</evidence>
<gene>
    <name evidence="3" type="ORF">HNQ70_002929</name>
</gene>
<dbReference type="InterPro" id="IPR045851">
    <property type="entry name" value="AMP-bd_C_sf"/>
</dbReference>
<organism evidence="3 4">
    <name type="scientific">Quisquiliibacterium transsilvanicum</name>
    <dbReference type="NCBI Taxonomy" id="1549638"/>
    <lineage>
        <taxon>Bacteria</taxon>
        <taxon>Pseudomonadati</taxon>
        <taxon>Pseudomonadota</taxon>
        <taxon>Betaproteobacteria</taxon>
        <taxon>Burkholderiales</taxon>
        <taxon>Burkholderiaceae</taxon>
        <taxon>Quisquiliibacterium</taxon>
    </lineage>
</organism>
<dbReference type="InterPro" id="IPR050237">
    <property type="entry name" value="ATP-dep_AMP-bd_enzyme"/>
</dbReference>
<keyword evidence="4" id="KW-1185">Reference proteome</keyword>
<sequence>MSLSRLFDNAAARFADRIALDDGQRQLSYRALAGRTNRFGQALLGLGLAPQRDHLVSLQNNASTLVEFEIASARFGFARSMLNARAPAEDHAYCTQLVDAAVFVFQEKFAEQVELLRAQLPTVRHWICIGRAPGWALSYEDLLARAQDRAPAAHPLPTDVHSIYFTSGTTGRSKGVVLTQRNWTQVVTNFMIDALPRIARDDVALLCAPISHATGGLVYPHLARGARLRILDHFDPVEVARLLLDGGVTSSFMAPTMIQLLLQGDLGLAAEKLRLKGLVYGGASFPVDRLEDALAALGPVLVQGYGQWEAPILFTTLQPEEHLAGLAGDGRILHSAGRAVSFAQVGIMDDDGRLLAPGETGEIVTAGEHVMREYHRNPEATAEIRHGQWQRTGDVGEMDEQGFVYITDRKKDMIITGGNNVYPRQVEEVLYRHEGVLEACVVGLQSELWGETIHAVVVPRPGFELDAASILGWAHERLPTDRRPRSVDVLEALPKNHYGKILRREIRDEARARHPAQRAD</sequence>
<keyword evidence="3" id="KW-0436">Ligase</keyword>
<dbReference type="GO" id="GO:0016877">
    <property type="term" value="F:ligase activity, forming carbon-sulfur bonds"/>
    <property type="evidence" value="ECO:0007669"/>
    <property type="project" value="UniProtKB-ARBA"/>
</dbReference>
<dbReference type="InterPro" id="IPR025110">
    <property type="entry name" value="AMP-bd_C"/>
</dbReference>
<name>A0A7W8M9C5_9BURK</name>
<comment type="caution">
    <text evidence="3">The sequence shown here is derived from an EMBL/GenBank/DDBJ whole genome shotgun (WGS) entry which is preliminary data.</text>
</comment>
<dbReference type="Proteomes" id="UP000532440">
    <property type="component" value="Unassembled WGS sequence"/>
</dbReference>
<dbReference type="SUPFAM" id="SSF56801">
    <property type="entry name" value="Acetyl-CoA synthetase-like"/>
    <property type="match status" value="1"/>
</dbReference>